<evidence type="ECO:0000256" key="5">
    <source>
        <dbReference type="SAM" id="MobiDB-lite"/>
    </source>
</evidence>
<feature type="region of interest" description="Disordered" evidence="5">
    <location>
        <begin position="136"/>
        <end position="157"/>
    </location>
</feature>
<keyword evidence="1" id="KW-0547">Nucleotide-binding</keyword>
<organism evidence="7 8">
    <name type="scientific">Dipteronia dyeriana</name>
    <dbReference type="NCBI Taxonomy" id="168575"/>
    <lineage>
        <taxon>Eukaryota</taxon>
        <taxon>Viridiplantae</taxon>
        <taxon>Streptophyta</taxon>
        <taxon>Embryophyta</taxon>
        <taxon>Tracheophyta</taxon>
        <taxon>Spermatophyta</taxon>
        <taxon>Magnoliopsida</taxon>
        <taxon>eudicotyledons</taxon>
        <taxon>Gunneridae</taxon>
        <taxon>Pentapetalae</taxon>
        <taxon>rosids</taxon>
        <taxon>malvids</taxon>
        <taxon>Sapindales</taxon>
        <taxon>Sapindaceae</taxon>
        <taxon>Hippocastanoideae</taxon>
        <taxon>Acereae</taxon>
        <taxon>Dipteronia</taxon>
    </lineage>
</organism>
<evidence type="ECO:0000256" key="1">
    <source>
        <dbReference type="ARBA" id="ARBA00022741"/>
    </source>
</evidence>
<keyword evidence="2" id="KW-0378">Hydrolase</keyword>
<sequence>MIDHLHNSVSVDLDDLTVLILDEADCLLELGFSAEIHELWNKAGCSQRHGNLTQAQCLDSLELFRKQQVDFLIATDVAARTSCALMIPIFVTLCCYVHLVGRTARAGLEGYAVTFVPDNDRSLLKAISCTEKGKGYGRKEISDEGKEEGSGKDKKEKTGISLVDMAYRQEKTVKAKNKALDAGRISKVIGNKPKRPSQKTQSRAEEM</sequence>
<dbReference type="Pfam" id="PF00271">
    <property type="entry name" value="Helicase_C"/>
    <property type="match status" value="1"/>
</dbReference>
<gene>
    <name evidence="7" type="ORF">Ddye_030839</name>
</gene>
<dbReference type="GO" id="GO:0005524">
    <property type="term" value="F:ATP binding"/>
    <property type="evidence" value="ECO:0007669"/>
    <property type="project" value="UniProtKB-KW"/>
</dbReference>
<dbReference type="InterPro" id="IPR050079">
    <property type="entry name" value="DEAD_box_RNA_helicase"/>
</dbReference>
<feature type="domain" description="Helicase C-terminal" evidence="6">
    <location>
        <begin position="40"/>
        <end position="107"/>
    </location>
</feature>
<comment type="caution">
    <text evidence="7">The sequence shown here is derived from an EMBL/GenBank/DDBJ whole genome shotgun (WGS) entry which is preliminary data.</text>
</comment>
<proteinExistence type="predicted"/>
<dbReference type="SUPFAM" id="SSF52540">
    <property type="entry name" value="P-loop containing nucleoside triphosphate hydrolases"/>
    <property type="match status" value="1"/>
</dbReference>
<dbReference type="Gene3D" id="3.40.50.300">
    <property type="entry name" value="P-loop containing nucleotide triphosphate hydrolases"/>
    <property type="match status" value="2"/>
</dbReference>
<dbReference type="InterPro" id="IPR027417">
    <property type="entry name" value="P-loop_NTPase"/>
</dbReference>
<evidence type="ECO:0000313" key="7">
    <source>
        <dbReference type="EMBL" id="KAK2636047.1"/>
    </source>
</evidence>
<keyword evidence="3" id="KW-0347">Helicase</keyword>
<dbReference type="GO" id="GO:0003724">
    <property type="term" value="F:RNA helicase activity"/>
    <property type="evidence" value="ECO:0007669"/>
    <property type="project" value="TreeGrafter"/>
</dbReference>
<evidence type="ECO:0000256" key="4">
    <source>
        <dbReference type="ARBA" id="ARBA00022840"/>
    </source>
</evidence>
<dbReference type="GO" id="GO:0005829">
    <property type="term" value="C:cytosol"/>
    <property type="evidence" value="ECO:0007669"/>
    <property type="project" value="TreeGrafter"/>
</dbReference>
<dbReference type="AlphaFoldDB" id="A0AAD9WMX3"/>
<dbReference type="GO" id="GO:0016787">
    <property type="term" value="F:hydrolase activity"/>
    <property type="evidence" value="ECO:0007669"/>
    <property type="project" value="UniProtKB-KW"/>
</dbReference>
<dbReference type="InterPro" id="IPR001650">
    <property type="entry name" value="Helicase_C-like"/>
</dbReference>
<evidence type="ECO:0000256" key="3">
    <source>
        <dbReference type="ARBA" id="ARBA00022806"/>
    </source>
</evidence>
<evidence type="ECO:0000256" key="2">
    <source>
        <dbReference type="ARBA" id="ARBA00022801"/>
    </source>
</evidence>
<keyword evidence="8" id="KW-1185">Reference proteome</keyword>
<protein>
    <recommendedName>
        <fullName evidence="6">Helicase C-terminal domain-containing protein</fullName>
    </recommendedName>
</protein>
<keyword evidence="4" id="KW-0067">ATP-binding</keyword>
<dbReference type="PANTHER" id="PTHR47959">
    <property type="entry name" value="ATP-DEPENDENT RNA HELICASE RHLE-RELATED"/>
    <property type="match status" value="1"/>
</dbReference>
<feature type="region of interest" description="Disordered" evidence="5">
    <location>
        <begin position="184"/>
        <end position="207"/>
    </location>
</feature>
<dbReference type="Proteomes" id="UP001280121">
    <property type="component" value="Unassembled WGS sequence"/>
</dbReference>
<evidence type="ECO:0000259" key="6">
    <source>
        <dbReference type="Pfam" id="PF00271"/>
    </source>
</evidence>
<dbReference type="PANTHER" id="PTHR47959:SF14">
    <property type="entry name" value="DEAD-BOX ATP-DEPENDENT RNA HELICASE 28"/>
    <property type="match status" value="1"/>
</dbReference>
<dbReference type="EMBL" id="JANJYI010000009">
    <property type="protein sequence ID" value="KAK2636047.1"/>
    <property type="molecule type" value="Genomic_DNA"/>
</dbReference>
<name>A0AAD9WMX3_9ROSI</name>
<accession>A0AAD9WMX3</accession>
<evidence type="ECO:0000313" key="8">
    <source>
        <dbReference type="Proteomes" id="UP001280121"/>
    </source>
</evidence>
<reference evidence="7" key="1">
    <citation type="journal article" date="2023" name="Plant J.">
        <title>Genome sequences and population genomics provide insights into the demographic history, inbreeding, and mutation load of two 'living fossil' tree species of Dipteronia.</title>
        <authorList>
            <person name="Feng Y."/>
            <person name="Comes H.P."/>
            <person name="Chen J."/>
            <person name="Zhu S."/>
            <person name="Lu R."/>
            <person name="Zhang X."/>
            <person name="Li P."/>
            <person name="Qiu J."/>
            <person name="Olsen K.M."/>
            <person name="Qiu Y."/>
        </authorList>
    </citation>
    <scope>NUCLEOTIDE SEQUENCE</scope>
    <source>
        <strain evidence="7">KIB01</strain>
    </source>
</reference>